<comment type="caution">
    <text evidence="4">The sequence shown here is derived from an EMBL/GenBank/DDBJ whole genome shotgun (WGS) entry which is preliminary data.</text>
</comment>
<comment type="caution">
    <text evidence="1">Lacks conserved residue(s) required for the propagation of feature annotation.</text>
</comment>
<reference evidence="4 5" key="1">
    <citation type="submission" date="2015-12" db="EMBL/GenBank/DDBJ databases">
        <title>Dictyostelia acquired genes for synthesis and detection of signals that induce cell-type specialization by lateral gene transfer from prokaryotes.</title>
        <authorList>
            <person name="Gloeckner G."/>
            <person name="Schaap P."/>
        </authorList>
    </citation>
    <scope>NUCLEOTIDE SEQUENCE [LARGE SCALE GENOMIC DNA]</scope>
    <source>
        <strain evidence="4 5">TK</strain>
    </source>
</reference>
<dbReference type="EMBL" id="LODT01000035">
    <property type="protein sequence ID" value="KYQ90895.1"/>
    <property type="molecule type" value="Genomic_DNA"/>
</dbReference>
<evidence type="ECO:0000256" key="1">
    <source>
        <dbReference type="PROSITE-ProRule" id="PRU00076"/>
    </source>
</evidence>
<feature type="transmembrane region" description="Helical" evidence="2">
    <location>
        <begin position="6"/>
        <end position="26"/>
    </location>
</feature>
<feature type="transmembrane region" description="Helical" evidence="2">
    <location>
        <begin position="280"/>
        <end position="300"/>
    </location>
</feature>
<accession>A0A151ZAC6</accession>
<feature type="domain" description="EGF-like" evidence="3">
    <location>
        <begin position="996"/>
        <end position="1032"/>
    </location>
</feature>
<dbReference type="PROSITE" id="PS00022">
    <property type="entry name" value="EGF_1"/>
    <property type="match status" value="1"/>
</dbReference>
<dbReference type="PANTHER" id="PTHR31378">
    <property type="entry name" value="EGF-LIKE DOMAIN-CONTAINING PROTEIN-RELATED-RELATED"/>
    <property type="match status" value="1"/>
</dbReference>
<dbReference type="PROSITE" id="PS01186">
    <property type="entry name" value="EGF_2"/>
    <property type="match status" value="1"/>
</dbReference>
<dbReference type="InterPro" id="IPR055462">
    <property type="entry name" value="DUF7034"/>
</dbReference>
<proteinExistence type="predicted"/>
<name>A0A151ZAC6_TIELA</name>
<evidence type="ECO:0000259" key="3">
    <source>
        <dbReference type="PROSITE" id="PS50026"/>
    </source>
</evidence>
<dbReference type="InterPro" id="IPR055463">
    <property type="entry name" value="DUF7035"/>
</dbReference>
<keyword evidence="1" id="KW-1015">Disulfide bond</keyword>
<feature type="transmembrane region" description="Helical" evidence="2">
    <location>
        <begin position="1281"/>
        <end position="1304"/>
    </location>
</feature>
<dbReference type="InParanoid" id="A0A151ZAC6"/>
<protein>
    <recommendedName>
        <fullName evidence="3">EGF-like domain-containing protein</fullName>
    </recommendedName>
</protein>
<keyword evidence="5" id="KW-1185">Reference proteome</keyword>
<dbReference type="CDD" id="cd00054">
    <property type="entry name" value="EGF_CA"/>
    <property type="match status" value="1"/>
</dbReference>
<keyword evidence="2" id="KW-0472">Membrane</keyword>
<feature type="disulfide bond" evidence="1">
    <location>
        <begin position="1022"/>
        <end position="1031"/>
    </location>
</feature>
<dbReference type="PROSITE" id="PS50026">
    <property type="entry name" value="EGF_3"/>
    <property type="match status" value="1"/>
</dbReference>
<dbReference type="Proteomes" id="UP000076078">
    <property type="component" value="Unassembled WGS sequence"/>
</dbReference>
<gene>
    <name evidence="4" type="ORF">DLAC_07766</name>
</gene>
<dbReference type="InterPro" id="IPR054484">
    <property type="entry name" value="ComC_SSD"/>
</dbReference>
<keyword evidence="2" id="KW-1133">Transmembrane helix</keyword>
<keyword evidence="1" id="KW-0245">EGF-like domain</keyword>
<evidence type="ECO:0000313" key="5">
    <source>
        <dbReference type="Proteomes" id="UP000076078"/>
    </source>
</evidence>
<dbReference type="Pfam" id="PF25820">
    <property type="entry name" value="DUF7949"/>
    <property type="match status" value="1"/>
</dbReference>
<dbReference type="Pfam" id="PF23033">
    <property type="entry name" value="DUF7034"/>
    <property type="match status" value="1"/>
</dbReference>
<dbReference type="Pfam" id="PF23034">
    <property type="entry name" value="DUF7035"/>
    <property type="match status" value="1"/>
</dbReference>
<sequence>MKTYIYHVIYLLLLIFINITESTPILQRFNVENRYYPCIVNYEILLGIDSGDNINTQTSFVSSPSSSYVKIAFQNTTNVLYTGTTIFPLGPSSMSLTVGSTVISGLSYECISVPLNMTIEVVNTTLLDYPYFNSSHLVLQAKGIDRSLSGVNCFTRLGPVSLVVYPMNIHYSYLTYQLTLKSTPFDLIPTFIIECQVPIDTSLYLTFNNTFTSFLKNGTENPEVKFNPQANDTITFLNQMTLNYTVNANETVYLNMNINNAAIKVTRFIPRLRNSNQKTYYLSFPISSVLFSPILIYNLGNIISNENFNVSYKNQITGLGGSAGPDLKSGFNRLVTTMILDQNYLNFNYYNTYPLPLGIVSTPFPFGYRTTQDRAFYYDNVQIFSPKYLPTYVFGTVQHMPLPYSIPQQTIQTDTTIPLLISLEFDTIISDRRLFRAILQDAAGIGSVTLPFIDRQTKQPIILTGSDIVFRNTTNGTIHFERFVNVYDQTSQEIKIGDIGGNQMVYSSFPTSIQLSQLPKSYYNFINPVNYDLVKSIKVFKFLYNNMNVSNSGLNNELYINFEKSTPNTLVYFQMCDRSSIYSTINYCDWDASKGYFKCQFYIPQRSMVKSVCYQLYANGLYDSAVLVSGLGSIADLKVTTATESDEVPPFIVNSYPLLNSTHFGFRVRVQDQINGFDWGNLTIRSINNYVGYSGKLSAETYDQASDLYSLVFPLPSDPCRSEIYNIAEVYLQDKSGWFSVATLKYDPNYYQFNALQYIINDESSQRVSVTCPATTDNNSPILVSFSFFNESGVDVGFEAKFRTETAILIVDDGPTGVGIKTDTLPILSLSTMSGESIGFTLDFQNCSNTECTFASEVTIPYGFGFNGYIQPTINGVTDKLQNYMFKFLEPIPTNLATKPYLQSVESISNYGGSITIYGKKLENTVTVYINYKDQKGYITYRNIIQKSGSYLICYGISEFPHDTFDVLVQNVYGESSNILTITPYKVPVTPTITAPSGNCKGSPVCGGPSRGTCIEFIGCECKPGYQGADCMSQVIIVNPTINETSPDFKTDLPEGENGVKLSGLVSLIGLRELDIKGEPVHQEDFHVWIFTNKSDSENTEYLYQYNFTHMDLSTTVSVTVKWFTKYEVVEFAGQQLPMNPSTLKYTISMTPYKFTKNVNTLQFIFTADFKNSQSDIGDCTPTSQTEQGNNNENDEFYKLSINEYSLYSRFIKVGLIDNRPTQIQNQLISQQNTSGSLQSTIAINVPFYQSTIVLDPDFSLLVKEDSSFCTKSKGLTKTQLIGIIVGCSVFGVALLVIIAYVAIKNHAHKKVMLHMISLQNKLKLQNSN</sequence>
<evidence type="ECO:0000256" key="2">
    <source>
        <dbReference type="SAM" id="Phobius"/>
    </source>
</evidence>
<organism evidence="4 5">
    <name type="scientific">Tieghemostelium lacteum</name>
    <name type="common">Slime mold</name>
    <name type="synonym">Dictyostelium lacteum</name>
    <dbReference type="NCBI Taxonomy" id="361077"/>
    <lineage>
        <taxon>Eukaryota</taxon>
        <taxon>Amoebozoa</taxon>
        <taxon>Evosea</taxon>
        <taxon>Eumycetozoa</taxon>
        <taxon>Dictyostelia</taxon>
        <taxon>Dictyosteliales</taxon>
        <taxon>Raperosteliaceae</taxon>
        <taxon>Tieghemostelium</taxon>
    </lineage>
</organism>
<dbReference type="PANTHER" id="PTHR31378:SF17">
    <property type="match status" value="1"/>
</dbReference>
<dbReference type="InterPro" id="IPR057709">
    <property type="entry name" value="DUF7949"/>
</dbReference>
<evidence type="ECO:0000313" key="4">
    <source>
        <dbReference type="EMBL" id="KYQ90895.1"/>
    </source>
</evidence>
<dbReference type="InterPro" id="IPR000742">
    <property type="entry name" value="EGF"/>
</dbReference>
<dbReference type="Pfam" id="PF22933">
    <property type="entry name" value="ComC_SSD"/>
    <property type="match status" value="1"/>
</dbReference>
<keyword evidence="2" id="KW-0812">Transmembrane</keyword>